<comment type="caution">
    <text evidence="1">The sequence shown here is derived from an EMBL/GenBank/DDBJ whole genome shotgun (WGS) entry which is preliminary data.</text>
</comment>
<dbReference type="PANTHER" id="PTHR39186:SF1">
    <property type="entry name" value="DUF2071 DOMAIN-CONTAINING PROTEIN"/>
    <property type="match status" value="1"/>
</dbReference>
<dbReference type="InterPro" id="IPR018644">
    <property type="entry name" value="DUF2071"/>
</dbReference>
<name>A0A402AUR7_9CHLR</name>
<organism evidence="1 2">
    <name type="scientific">Dictyobacter kobayashii</name>
    <dbReference type="NCBI Taxonomy" id="2014872"/>
    <lineage>
        <taxon>Bacteria</taxon>
        <taxon>Bacillati</taxon>
        <taxon>Chloroflexota</taxon>
        <taxon>Ktedonobacteria</taxon>
        <taxon>Ktedonobacterales</taxon>
        <taxon>Dictyobacteraceae</taxon>
        <taxon>Dictyobacter</taxon>
    </lineage>
</organism>
<accession>A0A402AUR7</accession>
<proteinExistence type="predicted"/>
<keyword evidence="2" id="KW-1185">Reference proteome</keyword>
<evidence type="ECO:0000313" key="2">
    <source>
        <dbReference type="Proteomes" id="UP000287188"/>
    </source>
</evidence>
<dbReference type="Proteomes" id="UP000287188">
    <property type="component" value="Unassembled WGS sequence"/>
</dbReference>
<dbReference type="Pfam" id="PF09844">
    <property type="entry name" value="DUF2071"/>
    <property type="match status" value="1"/>
</dbReference>
<sequence>MEDTIYYSSQRTHKGAPHADFVARYRPTGDIAYAQRASIESWLTDRYCLYTNVGSRLYRADIHHLNWPLQPAEMEATRNTMARSHNIQLPDTAPLLYYSQRLDVLVWPIQSIA</sequence>
<reference evidence="2" key="1">
    <citation type="submission" date="2018-12" db="EMBL/GenBank/DDBJ databases">
        <title>Tengunoibacter tsumagoiensis gen. nov., sp. nov., Dictyobacter kobayashii sp. nov., D. alpinus sp. nov., and D. joshuensis sp. nov. and description of Dictyobacteraceae fam. nov. within the order Ktedonobacterales isolated from Tengu-no-mugimeshi.</title>
        <authorList>
            <person name="Wang C.M."/>
            <person name="Zheng Y."/>
            <person name="Sakai Y."/>
            <person name="Toyoda A."/>
            <person name="Minakuchi Y."/>
            <person name="Abe K."/>
            <person name="Yokota A."/>
            <person name="Yabe S."/>
        </authorList>
    </citation>
    <scope>NUCLEOTIDE SEQUENCE [LARGE SCALE GENOMIC DNA]</scope>
    <source>
        <strain evidence="2">Uno11</strain>
    </source>
</reference>
<dbReference type="PANTHER" id="PTHR39186">
    <property type="entry name" value="DUF2071 FAMILY PROTEIN"/>
    <property type="match status" value="1"/>
</dbReference>
<evidence type="ECO:0000313" key="1">
    <source>
        <dbReference type="EMBL" id="GCE22876.1"/>
    </source>
</evidence>
<dbReference type="AlphaFoldDB" id="A0A402AUR7"/>
<protein>
    <submittedName>
        <fullName evidence="1">Uncharacterized protein</fullName>
    </submittedName>
</protein>
<gene>
    <name evidence="1" type="ORF">KDK_66760</name>
</gene>
<dbReference type="EMBL" id="BIFS01000002">
    <property type="protein sequence ID" value="GCE22876.1"/>
    <property type="molecule type" value="Genomic_DNA"/>
</dbReference>